<sequence>MTYYFWLIGYAHLWGIVRKKCELDRVMVKRVMLDKKRKCVAEKAGDDKKAFADAKAFQVLAC</sequence>
<proteinExistence type="predicted"/>
<evidence type="ECO:0000313" key="2">
    <source>
        <dbReference type="Proteomes" id="UP000198371"/>
    </source>
</evidence>
<gene>
    <name evidence="1" type="ORF">CEQ48_13740</name>
</gene>
<dbReference type="Proteomes" id="UP000198371">
    <property type="component" value="Chromosome 1"/>
</dbReference>
<evidence type="ECO:0000313" key="1">
    <source>
        <dbReference type="EMBL" id="ASK55793.1"/>
    </source>
</evidence>
<organism evidence="1 2">
    <name type="scientific">Vibrio tarriae</name>
    <dbReference type="NCBI Taxonomy" id="2014742"/>
    <lineage>
        <taxon>Bacteria</taxon>
        <taxon>Pseudomonadati</taxon>
        <taxon>Pseudomonadota</taxon>
        <taxon>Gammaproteobacteria</taxon>
        <taxon>Vibrionales</taxon>
        <taxon>Vibrionaceae</taxon>
        <taxon>Vibrio</taxon>
    </lineage>
</organism>
<protein>
    <submittedName>
        <fullName evidence="1">Uncharacterized protein</fullName>
    </submittedName>
</protein>
<reference evidence="1 2" key="2">
    <citation type="submission" date="2017-06" db="EMBL/GenBank/DDBJ databases">
        <title>Complete genome sequence of Vibrio sp. 2521-89, a close relative of Vibrio cholerae isolated from lake water in New Mexico, USA.</title>
        <authorList>
            <person name="Liang K."/>
            <person name="Orata F.D."/>
            <person name="Winkjer N.S."/>
            <person name="Tarr C.L."/>
            <person name="Boucher Y."/>
        </authorList>
    </citation>
    <scope>NUCLEOTIDE SEQUENCE [LARGE SCALE GENOMIC DNA]</scope>
    <source>
        <strain evidence="1 2">2521-89</strain>
    </source>
</reference>
<dbReference type="RefSeq" id="WP_089071634.1">
    <property type="nucleotide sequence ID" value="NZ_CAWNWL010000062.1"/>
</dbReference>
<keyword evidence="2" id="KW-1185">Reference proteome</keyword>
<dbReference type="EMBL" id="CP022353">
    <property type="protein sequence ID" value="ASK55793.1"/>
    <property type="molecule type" value="Genomic_DNA"/>
</dbReference>
<dbReference type="AlphaFoldDB" id="A0AAU8WQL0"/>
<accession>A0AAU8WQL0</accession>
<reference evidence="2" key="1">
    <citation type="journal article" date="2017" name="Genome Announc.">
        <title>Complete Genome Sequence of Vibrio sp. Strain 2521-89, a Close Relative of Vibrio cholerae Isolated from Lake Water in New Mexico, USA.</title>
        <authorList>
            <person name="Liang K."/>
            <person name="Orata F.D."/>
            <person name="Winkjer N.S."/>
            <person name="Rowe L.A."/>
            <person name="Tarr C.L."/>
            <person name="Boucher Y."/>
        </authorList>
    </citation>
    <scope>NUCLEOTIDE SEQUENCE [LARGE SCALE GENOMIC DNA]</scope>
    <source>
        <strain evidence="2">2521-89</strain>
    </source>
</reference>
<dbReference type="KEGG" id="vti:CEQ48_13740"/>
<name>A0AAU8WQL0_9VIBR</name>